<protein>
    <submittedName>
        <fullName evidence="3">Dihydrodipicolinate synthetase</fullName>
    </submittedName>
</protein>
<dbReference type="Proteomes" id="UP000061603">
    <property type="component" value="Chromosome"/>
</dbReference>
<dbReference type="InterPro" id="IPR013785">
    <property type="entry name" value="Aldolase_TIM"/>
</dbReference>
<gene>
    <name evidence="3" type="ORF">PG1C_03615</name>
</gene>
<dbReference type="CDD" id="cd00408">
    <property type="entry name" value="DHDPS-like"/>
    <property type="match status" value="1"/>
</dbReference>
<dbReference type="PANTHER" id="PTHR12128">
    <property type="entry name" value="DIHYDRODIPICOLINATE SYNTHASE"/>
    <property type="match status" value="1"/>
</dbReference>
<evidence type="ECO:0000256" key="2">
    <source>
        <dbReference type="ARBA" id="ARBA00023239"/>
    </source>
</evidence>
<dbReference type="SUPFAM" id="SSF51569">
    <property type="entry name" value="Aldolase"/>
    <property type="match status" value="1"/>
</dbReference>
<dbReference type="InterPro" id="IPR002220">
    <property type="entry name" value="DapA-like"/>
</dbReference>
<evidence type="ECO:0000256" key="1">
    <source>
        <dbReference type="ARBA" id="ARBA00007592"/>
    </source>
</evidence>
<dbReference type="AlphaFoldDB" id="A0A0C5J833"/>
<dbReference type="HOGENOM" id="CLU_868434_0_0_4"/>
<dbReference type="Gene3D" id="3.20.20.70">
    <property type="entry name" value="Aldolase class I"/>
    <property type="match status" value="1"/>
</dbReference>
<name>A0A0C5J833_9PROT</name>
<proteinExistence type="inferred from homology"/>
<comment type="similarity">
    <text evidence="1">Belongs to the DapA family.</text>
</comment>
<reference evidence="3 4" key="1">
    <citation type="journal article" date="2015" name="Genome Announc.">
        <title>Complete Genome Sequence of a Novel Bacterium within the Family Rhodocyclaceae That Degrades Polycyclic Aromatic Hydrocarbons.</title>
        <authorList>
            <person name="Singleton D.R."/>
            <person name="Dickey A.N."/>
            <person name="Scholl E.H."/>
            <person name="Wright F.A."/>
            <person name="Aitken M.D."/>
        </authorList>
    </citation>
    <scope>NUCLEOTIDE SEQUENCE [LARGE SCALE GENOMIC DNA]</scope>
    <source>
        <strain evidence="4">PG1-Ca6</strain>
    </source>
</reference>
<keyword evidence="2" id="KW-0456">Lyase</keyword>
<sequence>MEFTRKEAKQWALNKVRGLYMCPLSPVTPDFKFDEAGLRENIEKYVDMGIDGLVVGGFISECWNVKPAEWNRYHEVVADAVKGRMDLWTIILDPEVSVAVEKMKFVETLGYNGAEVINPVIQLRTDDEIFDWFKYVTDRSDLAVCLYRTPVSGKVLGVDLMNRLADIDTIIGAKQGELNRAVTLRLRRLMRPDFIVMEPSEYWFLDEQRVGGQVLWGELSYMLYGKKRHLVKDYMRLSAEGKHEDARKAWLGLEGVRTYYEEEFLWTIAATATYAGALGTLKAWYEAIGLKAGPVIPPVRSPSRERFEQVAAKLRELGVA</sequence>
<evidence type="ECO:0000313" key="3">
    <source>
        <dbReference type="EMBL" id="AJP47799.1"/>
    </source>
</evidence>
<dbReference type="KEGG" id="rbu:PG1C_03615"/>
<organism evidence="3 4">
    <name type="scientific">Rugosibacter aromaticivorans</name>
    <dbReference type="NCBI Taxonomy" id="1565605"/>
    <lineage>
        <taxon>Bacteria</taxon>
        <taxon>Pseudomonadati</taxon>
        <taxon>Pseudomonadota</taxon>
        <taxon>Betaproteobacteria</taxon>
        <taxon>Nitrosomonadales</taxon>
        <taxon>Sterolibacteriaceae</taxon>
        <taxon>Rugosibacter</taxon>
    </lineage>
</organism>
<evidence type="ECO:0000313" key="4">
    <source>
        <dbReference type="Proteomes" id="UP000061603"/>
    </source>
</evidence>
<dbReference type="EMBL" id="CP010554">
    <property type="protein sequence ID" value="AJP47799.1"/>
    <property type="molecule type" value="Genomic_DNA"/>
</dbReference>
<dbReference type="STRING" id="1565605.PG1C_03615"/>
<dbReference type="GO" id="GO:0008840">
    <property type="term" value="F:4-hydroxy-tetrahydrodipicolinate synthase activity"/>
    <property type="evidence" value="ECO:0007669"/>
    <property type="project" value="TreeGrafter"/>
</dbReference>
<dbReference type="PATRIC" id="fig|1565605.3.peg.765"/>
<dbReference type="Pfam" id="PF00701">
    <property type="entry name" value="DHDPS"/>
    <property type="match status" value="1"/>
</dbReference>
<accession>A0A0C5J833</accession>
<keyword evidence="4" id="KW-1185">Reference proteome</keyword>
<dbReference type="SMART" id="SM01130">
    <property type="entry name" value="DHDPS"/>
    <property type="match status" value="1"/>
</dbReference>
<dbReference type="PANTHER" id="PTHR12128:SF66">
    <property type="entry name" value="4-HYDROXY-2-OXOGLUTARATE ALDOLASE, MITOCHONDRIAL"/>
    <property type="match status" value="1"/>
</dbReference>
<dbReference type="RefSeq" id="WP_202636071.1">
    <property type="nucleotide sequence ID" value="NZ_CP010554.1"/>
</dbReference>